<dbReference type="Pfam" id="PF00218">
    <property type="entry name" value="IGPS"/>
    <property type="match status" value="1"/>
</dbReference>
<dbReference type="Proteomes" id="UP000634667">
    <property type="component" value="Unassembled WGS sequence"/>
</dbReference>
<keyword evidence="20" id="KW-1185">Reference proteome</keyword>
<evidence type="ECO:0000256" key="1">
    <source>
        <dbReference type="ARBA" id="ARBA00001164"/>
    </source>
</evidence>
<dbReference type="InterPro" id="IPR001468">
    <property type="entry name" value="Indole-3-GlycerolPSynthase_CS"/>
</dbReference>
<evidence type="ECO:0000256" key="9">
    <source>
        <dbReference type="ARBA" id="ARBA00022822"/>
    </source>
</evidence>
<keyword evidence="8 15" id="KW-0210">Decarboxylase</keyword>
<comment type="pathway">
    <text evidence="3 16">Amino-acid biosynthesis; L-tryptophan biosynthesis; L-tryptophan from chorismate: step 3/5.</text>
</comment>
<feature type="domain" description="Indole-3-glycerol phosphate synthase" evidence="17">
    <location>
        <begin position="20"/>
        <end position="267"/>
    </location>
</feature>
<sequence>MSDVIETLTFHPEVPIEGVLAKIVAHKQQEVAAMAAARPLEEFIQNVTASRRDFLAALQQPGARFILECKKASPSKGLIRPVFDLTEISQVYNDYADCISVLTDHQFFQGHYDYLREMRQLSDKPLLHKDFIIEPYQVYAGRDAGADAVLLMLSILSDRQYRLLAAIAKDLDLTVLTEVSNVQETERAVALGAELIGINNRNLRDLSTDLTTSVRLRDLIPADRTVVSESGIYTSQQVRQLLPVADAFLVGSSLMAEPDLAGACRKLIIGEHKVCGLTREEDVNAVYAAGAYFGGLIFAETSPRYVSPERAAQLVQVAPLRFVGVFVNSPLTTVAALASSLALHAVQLHGDEDDAYLQQLRALLPAGCEIWKAYRVKAELPTFTPLADRILLDSFHPTQHGGSGLSFDWQILQDHKGQQPIMLAGGLTPDNLSQALGFAVAGLDLNSGLEQAPGCKDAEKVALAFTRIRQFDVLTKHNALSSTHSN</sequence>
<comment type="function">
    <text evidence="14">Bifunctional enzyme that catalyzes two sequential steps of tryptophan biosynthetic pathway. The first reaction is catalyzed by the isomerase, coded by the TrpF domain; the second reaction is catalyzed by the synthase, coded by the TrpC domain.</text>
</comment>
<dbReference type="InterPro" id="IPR001240">
    <property type="entry name" value="PRAI_dom"/>
</dbReference>
<evidence type="ECO:0000256" key="15">
    <source>
        <dbReference type="HAMAP-Rule" id="MF_00134"/>
    </source>
</evidence>
<comment type="similarity">
    <text evidence="6">In the C-terminal section; belongs to the TrpF family.</text>
</comment>
<dbReference type="CDD" id="cd00405">
    <property type="entry name" value="PRAI"/>
    <property type="match status" value="1"/>
</dbReference>
<dbReference type="Pfam" id="PF00697">
    <property type="entry name" value="PRAI"/>
    <property type="match status" value="1"/>
</dbReference>
<evidence type="ECO:0000256" key="11">
    <source>
        <dbReference type="ARBA" id="ARBA00023235"/>
    </source>
</evidence>
<dbReference type="Gene3D" id="3.20.20.70">
    <property type="entry name" value="Aldolase class I"/>
    <property type="match status" value="2"/>
</dbReference>
<evidence type="ECO:0000313" key="19">
    <source>
        <dbReference type="EMBL" id="GGW48917.1"/>
    </source>
</evidence>
<comment type="similarity">
    <text evidence="5">In the N-terminal section; belongs to the TrpC family.</text>
</comment>
<evidence type="ECO:0000256" key="6">
    <source>
        <dbReference type="ARBA" id="ARBA00009847"/>
    </source>
</evidence>
<dbReference type="EC" id="4.1.1.48" evidence="15"/>
<dbReference type="CDD" id="cd00331">
    <property type="entry name" value="IGPS"/>
    <property type="match status" value="1"/>
</dbReference>
<keyword evidence="13" id="KW-0511">Multifunctional enzyme</keyword>
<dbReference type="HAMAP" id="MF_00134_B">
    <property type="entry name" value="IGPS_B"/>
    <property type="match status" value="1"/>
</dbReference>
<dbReference type="PROSITE" id="PS00614">
    <property type="entry name" value="IGPS"/>
    <property type="match status" value="1"/>
</dbReference>
<evidence type="ECO:0000256" key="5">
    <source>
        <dbReference type="ARBA" id="ARBA00007902"/>
    </source>
</evidence>
<dbReference type="NCBIfam" id="NF006945">
    <property type="entry name" value="PRK09427.1"/>
    <property type="match status" value="1"/>
</dbReference>
<evidence type="ECO:0000256" key="14">
    <source>
        <dbReference type="ARBA" id="ARBA00025592"/>
    </source>
</evidence>
<dbReference type="InterPro" id="IPR011060">
    <property type="entry name" value="RibuloseP-bd_barrel"/>
</dbReference>
<evidence type="ECO:0000256" key="16">
    <source>
        <dbReference type="HAMAP-Rule" id="MF_00135"/>
    </source>
</evidence>
<comment type="similarity">
    <text evidence="16">Belongs to the TrpF family.</text>
</comment>
<dbReference type="PANTHER" id="PTHR22854">
    <property type="entry name" value="TRYPTOPHAN BIOSYNTHESIS PROTEIN"/>
    <property type="match status" value="1"/>
</dbReference>
<comment type="similarity">
    <text evidence="15">Belongs to the TrpC family.</text>
</comment>
<evidence type="ECO:0000256" key="4">
    <source>
        <dbReference type="ARBA" id="ARBA00004696"/>
    </source>
</evidence>
<dbReference type="SUPFAM" id="SSF51366">
    <property type="entry name" value="Ribulose-phoshate binding barrel"/>
    <property type="match status" value="2"/>
</dbReference>
<organism evidence="19 20">
    <name type="scientific">Alishewanella tabrizica</name>
    <dbReference type="NCBI Taxonomy" id="671278"/>
    <lineage>
        <taxon>Bacteria</taxon>
        <taxon>Pseudomonadati</taxon>
        <taxon>Pseudomonadota</taxon>
        <taxon>Gammaproteobacteria</taxon>
        <taxon>Alteromonadales</taxon>
        <taxon>Alteromonadaceae</taxon>
        <taxon>Alishewanella</taxon>
    </lineage>
</organism>
<keyword evidence="7 15" id="KW-0028">Amino-acid biosynthesis</keyword>
<comment type="catalytic activity">
    <reaction evidence="2 15">
        <text>1-(2-carboxyphenylamino)-1-deoxy-D-ribulose 5-phosphate + H(+) = (1S,2R)-1-C-(indol-3-yl)glycerol 3-phosphate + CO2 + H2O</text>
        <dbReference type="Rhea" id="RHEA:23476"/>
        <dbReference type="ChEBI" id="CHEBI:15377"/>
        <dbReference type="ChEBI" id="CHEBI:15378"/>
        <dbReference type="ChEBI" id="CHEBI:16526"/>
        <dbReference type="ChEBI" id="CHEBI:58613"/>
        <dbReference type="ChEBI" id="CHEBI:58866"/>
        <dbReference type="EC" id="4.1.1.48"/>
    </reaction>
</comment>
<keyword evidence="9 15" id="KW-0822">Tryptophan biosynthesis</keyword>
<name>A0ABQ2WEU8_9ALTE</name>
<evidence type="ECO:0000256" key="13">
    <source>
        <dbReference type="ARBA" id="ARBA00023268"/>
    </source>
</evidence>
<feature type="domain" description="N-(5'phosphoribosyl) anthranilate isomerase (PRAI)" evidence="18">
    <location>
        <begin position="273"/>
        <end position="464"/>
    </location>
</feature>
<evidence type="ECO:0000256" key="12">
    <source>
        <dbReference type="ARBA" id="ARBA00023239"/>
    </source>
</evidence>
<gene>
    <name evidence="19" type="primary">trpCF</name>
    <name evidence="15" type="synonym">trpC</name>
    <name evidence="16" type="synonym">trpF</name>
    <name evidence="19" type="ORF">GCM10008111_00770</name>
</gene>
<dbReference type="PANTHER" id="PTHR22854:SF2">
    <property type="entry name" value="INDOLE-3-GLYCEROL-PHOSPHATE SYNTHASE"/>
    <property type="match status" value="1"/>
</dbReference>
<evidence type="ECO:0000256" key="7">
    <source>
        <dbReference type="ARBA" id="ARBA00022605"/>
    </source>
</evidence>
<evidence type="ECO:0000259" key="17">
    <source>
        <dbReference type="Pfam" id="PF00218"/>
    </source>
</evidence>
<evidence type="ECO:0000256" key="8">
    <source>
        <dbReference type="ARBA" id="ARBA00022793"/>
    </source>
</evidence>
<dbReference type="EC" id="5.3.1.24" evidence="16"/>
<evidence type="ECO:0000256" key="2">
    <source>
        <dbReference type="ARBA" id="ARBA00001633"/>
    </source>
</evidence>
<dbReference type="InterPro" id="IPR013785">
    <property type="entry name" value="Aldolase_TIM"/>
</dbReference>
<keyword evidence="12 15" id="KW-0456">Lyase</keyword>
<proteinExistence type="inferred from homology"/>
<keyword evidence="10 15" id="KW-0057">Aromatic amino acid biosynthesis</keyword>
<evidence type="ECO:0000259" key="18">
    <source>
        <dbReference type="Pfam" id="PF00697"/>
    </source>
</evidence>
<dbReference type="EMBL" id="BMYR01000001">
    <property type="protein sequence ID" value="GGW48917.1"/>
    <property type="molecule type" value="Genomic_DNA"/>
</dbReference>
<accession>A0ABQ2WEU8</accession>
<evidence type="ECO:0000313" key="20">
    <source>
        <dbReference type="Proteomes" id="UP000634667"/>
    </source>
</evidence>
<keyword evidence="11 16" id="KW-0413">Isomerase</keyword>
<comment type="caution">
    <text evidence="19">The sequence shown here is derived from an EMBL/GenBank/DDBJ whole genome shotgun (WGS) entry which is preliminary data.</text>
</comment>
<comment type="pathway">
    <text evidence="4 15">Amino-acid biosynthesis; L-tryptophan biosynthesis; L-tryptophan from chorismate: step 4/5.</text>
</comment>
<reference evidence="20" key="1">
    <citation type="journal article" date="2019" name="Int. J. Syst. Evol. Microbiol.">
        <title>The Global Catalogue of Microorganisms (GCM) 10K type strain sequencing project: providing services to taxonomists for standard genome sequencing and annotation.</title>
        <authorList>
            <consortium name="The Broad Institute Genomics Platform"/>
            <consortium name="The Broad Institute Genome Sequencing Center for Infectious Disease"/>
            <person name="Wu L."/>
            <person name="Ma J."/>
        </authorList>
    </citation>
    <scope>NUCLEOTIDE SEQUENCE [LARGE SCALE GENOMIC DNA]</scope>
    <source>
        <strain evidence="20">KCTC 23723</strain>
    </source>
</reference>
<dbReference type="HAMAP" id="MF_00135">
    <property type="entry name" value="PRAI"/>
    <property type="match status" value="1"/>
</dbReference>
<evidence type="ECO:0000256" key="10">
    <source>
        <dbReference type="ARBA" id="ARBA00023141"/>
    </source>
</evidence>
<dbReference type="GO" id="GO:0016853">
    <property type="term" value="F:isomerase activity"/>
    <property type="evidence" value="ECO:0007669"/>
    <property type="project" value="UniProtKB-KW"/>
</dbReference>
<protein>
    <recommendedName>
        <fullName evidence="15 16">Multifunctional fusion protein</fullName>
    </recommendedName>
    <domain>
        <recommendedName>
            <fullName evidence="15">Indole-3-glycerol phosphate synthase</fullName>
            <shortName evidence="15">IGPS</shortName>
            <ecNumber evidence="15">4.1.1.48</ecNumber>
        </recommendedName>
    </domain>
    <domain>
        <recommendedName>
            <fullName evidence="16">N-(5'-phosphoribosyl)anthranilate isomerase</fullName>
            <shortName evidence="16">PRAI</shortName>
            <ecNumber evidence="16">5.3.1.24</ecNumber>
        </recommendedName>
    </domain>
</protein>
<dbReference type="InterPro" id="IPR045186">
    <property type="entry name" value="Indole-3-glycerol_P_synth"/>
</dbReference>
<dbReference type="InterPro" id="IPR013798">
    <property type="entry name" value="Indole-3-glycerol_P_synth_dom"/>
</dbReference>
<evidence type="ECO:0000256" key="3">
    <source>
        <dbReference type="ARBA" id="ARBA00004664"/>
    </source>
</evidence>
<dbReference type="NCBIfam" id="NF001377">
    <property type="entry name" value="PRK00278.2-4"/>
    <property type="match status" value="1"/>
</dbReference>
<comment type="catalytic activity">
    <reaction evidence="1 16">
        <text>N-(5-phospho-beta-D-ribosyl)anthranilate = 1-(2-carboxyphenylamino)-1-deoxy-D-ribulose 5-phosphate</text>
        <dbReference type="Rhea" id="RHEA:21540"/>
        <dbReference type="ChEBI" id="CHEBI:18277"/>
        <dbReference type="ChEBI" id="CHEBI:58613"/>
        <dbReference type="EC" id="5.3.1.24"/>
    </reaction>
</comment>